<dbReference type="InterPro" id="IPR032816">
    <property type="entry name" value="VTT_dom"/>
</dbReference>
<feature type="region of interest" description="Disordered" evidence="6">
    <location>
        <begin position="265"/>
        <end position="291"/>
    </location>
</feature>
<keyword evidence="4 7" id="KW-1133">Transmembrane helix</keyword>
<evidence type="ECO:0000256" key="4">
    <source>
        <dbReference type="ARBA" id="ARBA00022989"/>
    </source>
</evidence>
<accession>A0A0G4IMG1</accession>
<dbReference type="Pfam" id="PF09335">
    <property type="entry name" value="VTT_dom"/>
    <property type="match status" value="1"/>
</dbReference>
<evidence type="ECO:0000259" key="8">
    <source>
        <dbReference type="Pfam" id="PF09335"/>
    </source>
</evidence>
<dbReference type="InterPro" id="IPR045014">
    <property type="entry name" value="TM41A/B"/>
</dbReference>
<protein>
    <recommendedName>
        <fullName evidence="8">VTT domain-containing protein</fullName>
    </recommendedName>
</protein>
<reference evidence="10 12" key="2">
    <citation type="submission" date="2018-03" db="EMBL/GenBank/DDBJ databases">
        <authorList>
            <person name="Fogelqvist J."/>
        </authorList>
    </citation>
    <scope>NUCLEOTIDE SEQUENCE [LARGE SCALE GENOMIC DNA]</scope>
</reference>
<keyword evidence="11" id="KW-1185">Reference proteome</keyword>
<proteinExistence type="predicted"/>
<dbReference type="Proteomes" id="UP000290189">
    <property type="component" value="Unassembled WGS sequence"/>
</dbReference>
<dbReference type="PROSITE" id="PS51257">
    <property type="entry name" value="PROKAR_LIPOPROTEIN"/>
    <property type="match status" value="1"/>
</dbReference>
<gene>
    <name evidence="9" type="ORF">PBRA_004961</name>
    <name evidence="10" type="ORF">PLBR_LOCUS6444</name>
</gene>
<evidence type="ECO:0000256" key="2">
    <source>
        <dbReference type="ARBA" id="ARBA00022692"/>
    </source>
</evidence>
<dbReference type="AlphaFoldDB" id="A0A0G4IMG1"/>
<evidence type="ECO:0000313" key="9">
    <source>
        <dbReference type="EMBL" id="CEO96290.1"/>
    </source>
</evidence>
<evidence type="ECO:0000313" key="11">
    <source>
        <dbReference type="Proteomes" id="UP000039324"/>
    </source>
</evidence>
<keyword evidence="10" id="KW-0496">Mitochondrion</keyword>
<dbReference type="STRING" id="37360.A0A0G4IMG1"/>
<feature type="transmembrane region" description="Helical" evidence="7">
    <location>
        <begin position="171"/>
        <end position="189"/>
    </location>
</feature>
<evidence type="ECO:0000313" key="12">
    <source>
        <dbReference type="Proteomes" id="UP000290189"/>
    </source>
</evidence>
<dbReference type="PANTHER" id="PTHR43220:SF21">
    <property type="entry name" value="TRANSMEMBRANE PROTEIN 41A"/>
    <property type="match status" value="1"/>
</dbReference>
<keyword evidence="3" id="KW-0732">Signal</keyword>
<feature type="domain" description="VTT" evidence="8">
    <location>
        <begin position="103"/>
        <end position="222"/>
    </location>
</feature>
<dbReference type="OrthoDB" id="3364966at2759"/>
<dbReference type="EMBL" id="OVEO01000011">
    <property type="protein sequence ID" value="SPQ99229.1"/>
    <property type="molecule type" value="Genomic_DNA"/>
</dbReference>
<feature type="transmembrane region" description="Helical" evidence="7">
    <location>
        <begin position="108"/>
        <end position="141"/>
    </location>
</feature>
<reference evidence="9 11" key="1">
    <citation type="submission" date="2015-02" db="EMBL/GenBank/DDBJ databases">
        <authorList>
            <person name="Chooi Y.-H."/>
        </authorList>
    </citation>
    <scope>NUCLEOTIDE SEQUENCE [LARGE SCALE GENOMIC DNA]</scope>
    <source>
        <strain evidence="9">E3</strain>
    </source>
</reference>
<dbReference type="PANTHER" id="PTHR43220">
    <property type="match status" value="1"/>
</dbReference>
<keyword evidence="5 7" id="KW-0472">Membrane</keyword>
<evidence type="ECO:0000256" key="5">
    <source>
        <dbReference type="ARBA" id="ARBA00023136"/>
    </source>
</evidence>
<keyword evidence="2 7" id="KW-0812">Transmembrane</keyword>
<name>A0A0G4IMG1_PLABS</name>
<sequence length="291" mass="31567">MAPSPKARKRVIGLDICAILVCASLCLAVVVACATKAASALVVVMQDDVGDLRVPADIAQAQQLHAALKRALASAPEDARSNLWLWITLAFSSIYVFKQGFSIPGSVLLNVFAGAMFGVARGFAFICFLTACGTSICYALSHNFGRRLALRLFGDRVERVRSAIRSHRSNLLFYLIALRFFPLTPNFLLNLVSPIVGIPFFHFIISVLVGLMPYNFITAKAGGVLGNLNDLNEVFDMRNVLQLAVLAGLALLPTLCRSKLQKYASLEPSEPPRESIASSTRGAAARRKRVD</sequence>
<dbReference type="Proteomes" id="UP000039324">
    <property type="component" value="Unassembled WGS sequence"/>
</dbReference>
<evidence type="ECO:0000256" key="6">
    <source>
        <dbReference type="SAM" id="MobiDB-lite"/>
    </source>
</evidence>
<dbReference type="EMBL" id="CDSF01000057">
    <property type="protein sequence ID" value="CEO96290.1"/>
    <property type="molecule type" value="Genomic_DNA"/>
</dbReference>
<geneLocation type="mitochondrion" evidence="10"/>
<dbReference type="GO" id="GO:0016020">
    <property type="term" value="C:membrane"/>
    <property type="evidence" value="ECO:0007669"/>
    <property type="project" value="UniProtKB-SubCell"/>
</dbReference>
<comment type="subcellular location">
    <subcellularLocation>
        <location evidence="1">Membrane</location>
        <topology evidence="1">Multi-pass membrane protein</topology>
    </subcellularLocation>
</comment>
<evidence type="ECO:0000313" key="10">
    <source>
        <dbReference type="EMBL" id="SPQ99229.1"/>
    </source>
</evidence>
<evidence type="ECO:0000256" key="3">
    <source>
        <dbReference type="ARBA" id="ARBA00022729"/>
    </source>
</evidence>
<evidence type="ECO:0000256" key="7">
    <source>
        <dbReference type="SAM" id="Phobius"/>
    </source>
</evidence>
<organism evidence="9 11">
    <name type="scientific">Plasmodiophora brassicae</name>
    <name type="common">Clubroot disease agent</name>
    <dbReference type="NCBI Taxonomy" id="37360"/>
    <lineage>
        <taxon>Eukaryota</taxon>
        <taxon>Sar</taxon>
        <taxon>Rhizaria</taxon>
        <taxon>Endomyxa</taxon>
        <taxon>Phytomyxea</taxon>
        <taxon>Plasmodiophorida</taxon>
        <taxon>Plasmodiophoridae</taxon>
        <taxon>Plasmodiophora</taxon>
    </lineage>
</organism>
<feature type="transmembrane region" description="Helical" evidence="7">
    <location>
        <begin position="196"/>
        <end position="217"/>
    </location>
</feature>
<evidence type="ECO:0000256" key="1">
    <source>
        <dbReference type="ARBA" id="ARBA00004141"/>
    </source>
</evidence>
<feature type="transmembrane region" description="Helical" evidence="7">
    <location>
        <begin position="83"/>
        <end position="101"/>
    </location>
</feature>